<evidence type="ECO:0000313" key="2">
    <source>
        <dbReference type="Proteomes" id="UP000238823"/>
    </source>
</evidence>
<sequence>MPAVTKRACLCHSDQNAKPKPCGRTRNFAPALLAFRAFFRLLTSTAIITTPAINAAPPIDRTTFPGFR</sequence>
<name>A0A2S9XGG0_9BACT</name>
<reference evidence="1 2" key="1">
    <citation type="submission" date="2018-03" db="EMBL/GenBank/DDBJ databases">
        <title>Draft Genome Sequences of the Obligatory Marine Myxobacteria Enhygromyxa salina SWB007.</title>
        <authorList>
            <person name="Poehlein A."/>
            <person name="Moghaddam J.A."/>
            <person name="Harms H."/>
            <person name="Alanjari M."/>
            <person name="Koenig G.M."/>
            <person name="Daniel R."/>
            <person name="Schaeberle T.F."/>
        </authorList>
    </citation>
    <scope>NUCLEOTIDE SEQUENCE [LARGE SCALE GENOMIC DNA]</scope>
    <source>
        <strain evidence="1 2">SWB007</strain>
    </source>
</reference>
<dbReference type="AlphaFoldDB" id="A0A2S9XGG0"/>
<evidence type="ECO:0000313" key="1">
    <source>
        <dbReference type="EMBL" id="PRP91958.1"/>
    </source>
</evidence>
<organism evidence="1 2">
    <name type="scientific">Enhygromyxa salina</name>
    <dbReference type="NCBI Taxonomy" id="215803"/>
    <lineage>
        <taxon>Bacteria</taxon>
        <taxon>Pseudomonadati</taxon>
        <taxon>Myxococcota</taxon>
        <taxon>Polyangia</taxon>
        <taxon>Nannocystales</taxon>
        <taxon>Nannocystaceae</taxon>
        <taxon>Enhygromyxa</taxon>
    </lineage>
</organism>
<proteinExistence type="predicted"/>
<comment type="caution">
    <text evidence="1">The sequence shown here is derived from an EMBL/GenBank/DDBJ whole genome shotgun (WGS) entry which is preliminary data.</text>
</comment>
<gene>
    <name evidence="1" type="ORF">ENSA7_81770</name>
</gene>
<protein>
    <submittedName>
        <fullName evidence="1">Uncharacterized protein</fullName>
    </submittedName>
</protein>
<dbReference type="EMBL" id="PVNL01000166">
    <property type="protein sequence ID" value="PRP91958.1"/>
    <property type="molecule type" value="Genomic_DNA"/>
</dbReference>
<dbReference type="Proteomes" id="UP000238823">
    <property type="component" value="Unassembled WGS sequence"/>
</dbReference>
<accession>A0A2S9XGG0</accession>